<dbReference type="PANTHER" id="PTHR46390:SF1">
    <property type="entry name" value="MANNOSE-1-PHOSPHATE GUANYLYLTRANSFERASE"/>
    <property type="match status" value="1"/>
</dbReference>
<dbReference type="InterPro" id="IPR049577">
    <property type="entry name" value="GMPP_N"/>
</dbReference>
<proteinExistence type="inferred from homology"/>
<comment type="catalytic activity">
    <reaction evidence="7">
        <text>alpha-D-mannose 1-phosphate + GTP + H(+) = GDP-alpha-D-mannose + diphosphate</text>
        <dbReference type="Rhea" id="RHEA:15229"/>
        <dbReference type="ChEBI" id="CHEBI:15378"/>
        <dbReference type="ChEBI" id="CHEBI:33019"/>
        <dbReference type="ChEBI" id="CHEBI:37565"/>
        <dbReference type="ChEBI" id="CHEBI:57527"/>
        <dbReference type="ChEBI" id="CHEBI:58409"/>
        <dbReference type="EC" id="2.7.7.13"/>
    </reaction>
</comment>
<evidence type="ECO:0000256" key="6">
    <source>
        <dbReference type="ARBA" id="ARBA00023134"/>
    </source>
</evidence>
<dbReference type="EC" id="2.7.7.13" evidence="2"/>
<dbReference type="FunFam" id="3.90.550.10:FF:000046">
    <property type="entry name" value="Mannose-1-phosphate guanylyltransferase (GDP)"/>
    <property type="match status" value="1"/>
</dbReference>
<comment type="similarity">
    <text evidence="1">Belongs to the mannose-6-phosphate isomerase type 2 family.</text>
</comment>
<dbReference type="PANTHER" id="PTHR46390">
    <property type="entry name" value="MANNOSE-1-PHOSPHATE GUANYLYLTRANSFERASE"/>
    <property type="match status" value="1"/>
</dbReference>
<keyword evidence="4 10" id="KW-0548">Nucleotidyltransferase</keyword>
<dbReference type="GO" id="GO:0005525">
    <property type="term" value="F:GTP binding"/>
    <property type="evidence" value="ECO:0007669"/>
    <property type="project" value="UniProtKB-KW"/>
</dbReference>
<evidence type="ECO:0000256" key="2">
    <source>
        <dbReference type="ARBA" id="ARBA00012387"/>
    </source>
</evidence>
<dbReference type="Pfam" id="PF00483">
    <property type="entry name" value="NTP_transferase"/>
    <property type="match status" value="1"/>
</dbReference>
<dbReference type="GO" id="GO:0009298">
    <property type="term" value="P:GDP-mannose biosynthetic process"/>
    <property type="evidence" value="ECO:0007669"/>
    <property type="project" value="TreeGrafter"/>
</dbReference>
<dbReference type="SUPFAM" id="SSF159283">
    <property type="entry name" value="Guanosine diphospho-D-mannose pyrophosphorylase/mannose-6-phosphate isomerase linker domain"/>
    <property type="match status" value="1"/>
</dbReference>
<dbReference type="InterPro" id="IPR054566">
    <property type="entry name" value="ManC/GMP-like_b-helix"/>
</dbReference>
<sequence length="354" mass="38978">MMDNSLIPVILAGGKGERFWPLSRKHRPKQFLCLDGSGKSLLQATADRLSKLTVGPEQLWVITSAMLAEGVTQQLPSLPQKHLLAEPEGRDTAPAVAWATLEIAKAYGEDAVVGFFPADHWIEDEQGFQQTIKAAAQLAAAESSIVTLGITPQYPSTGYGYIEQGEKTGTFEGLPVYQVSRFTEKPNQETAEEFLSTGRFSWNSGMFIFRAGVVLDELRTYAPEIIAPLEEKGVAAYAELEKKSIDYALMEKTQLAYVLPASFGWDDLGDWNALERLHNGDAKNVAMANHVELDTQGAIVYSSSDDEVIVTIGLDDVLVVRDRNATLIAKKDRTQDIKQAIKILKDNSLLQDFL</sequence>
<dbReference type="InterPro" id="IPR029044">
    <property type="entry name" value="Nucleotide-diphossugar_trans"/>
</dbReference>
<accession>A0A1D8TST2</accession>
<gene>
    <name evidence="10" type="ORF">BJP34_15400</name>
</gene>
<feature type="domain" description="Nucleotidyl transferase" evidence="8">
    <location>
        <begin position="8"/>
        <end position="282"/>
    </location>
</feature>
<dbReference type="SUPFAM" id="SSF53448">
    <property type="entry name" value="Nucleotide-diphospho-sugar transferases"/>
    <property type="match status" value="1"/>
</dbReference>
<evidence type="ECO:0000256" key="5">
    <source>
        <dbReference type="ARBA" id="ARBA00022741"/>
    </source>
</evidence>
<organism evidence="10 11">
    <name type="scientific">Moorena producens PAL-8-15-08-1</name>
    <dbReference type="NCBI Taxonomy" id="1458985"/>
    <lineage>
        <taxon>Bacteria</taxon>
        <taxon>Bacillati</taxon>
        <taxon>Cyanobacteriota</taxon>
        <taxon>Cyanophyceae</taxon>
        <taxon>Coleofasciculales</taxon>
        <taxon>Coleofasciculaceae</taxon>
        <taxon>Moorena</taxon>
    </lineage>
</organism>
<keyword evidence="3 10" id="KW-0808">Transferase</keyword>
<dbReference type="Gene3D" id="3.90.550.10">
    <property type="entry name" value="Spore Coat Polysaccharide Biosynthesis Protein SpsA, Chain A"/>
    <property type="match status" value="1"/>
</dbReference>
<name>A0A1D8TST2_9CYAN</name>
<evidence type="ECO:0000256" key="4">
    <source>
        <dbReference type="ARBA" id="ARBA00022695"/>
    </source>
</evidence>
<evidence type="ECO:0000313" key="10">
    <source>
        <dbReference type="EMBL" id="AOX00645.1"/>
    </source>
</evidence>
<evidence type="ECO:0000313" key="11">
    <source>
        <dbReference type="Proteomes" id="UP000177870"/>
    </source>
</evidence>
<evidence type="ECO:0000259" key="8">
    <source>
        <dbReference type="Pfam" id="PF00483"/>
    </source>
</evidence>
<dbReference type="Proteomes" id="UP000177870">
    <property type="component" value="Chromosome"/>
</dbReference>
<dbReference type="InterPro" id="IPR005835">
    <property type="entry name" value="NTP_transferase_dom"/>
</dbReference>
<dbReference type="STRING" id="1458985.BJP34_15400"/>
<dbReference type="InterPro" id="IPR051161">
    <property type="entry name" value="Mannose-6P_isomerase_type2"/>
</dbReference>
<evidence type="ECO:0000256" key="1">
    <source>
        <dbReference type="ARBA" id="ARBA00006115"/>
    </source>
</evidence>
<dbReference type="EMBL" id="CP017599">
    <property type="protein sequence ID" value="AOX00645.1"/>
    <property type="molecule type" value="Genomic_DNA"/>
</dbReference>
<feature type="domain" description="MannoseP isomerase/GMP-like beta-helix" evidence="9">
    <location>
        <begin position="289"/>
        <end position="342"/>
    </location>
</feature>
<evidence type="ECO:0000256" key="7">
    <source>
        <dbReference type="ARBA" id="ARBA00047343"/>
    </source>
</evidence>
<dbReference type="KEGG" id="mpro:BJP34_15400"/>
<keyword evidence="6" id="KW-0342">GTP-binding</keyword>
<dbReference type="OrthoDB" id="9806359at2"/>
<protein>
    <recommendedName>
        <fullName evidence="2">mannose-1-phosphate guanylyltransferase</fullName>
        <ecNumber evidence="2">2.7.7.13</ecNumber>
    </recommendedName>
</protein>
<keyword evidence="5" id="KW-0547">Nucleotide-binding</keyword>
<dbReference type="Pfam" id="PF22640">
    <property type="entry name" value="ManC_GMP_beta-helix"/>
    <property type="match status" value="1"/>
</dbReference>
<reference evidence="11" key="1">
    <citation type="submission" date="2016-10" db="EMBL/GenBank/DDBJ databases">
        <title>Comparative genomics uncovers the prolific and rare metabolic potential of the cyanobacterial genus Moorea.</title>
        <authorList>
            <person name="Leao T."/>
            <person name="Castelao G."/>
            <person name="Korobeynikov A."/>
            <person name="Monroe E.A."/>
            <person name="Podell S."/>
            <person name="Glukhov E."/>
            <person name="Allen E."/>
            <person name="Gerwick W.H."/>
            <person name="Gerwick L."/>
        </authorList>
    </citation>
    <scope>NUCLEOTIDE SEQUENCE [LARGE SCALE GENOMIC DNA]</scope>
    <source>
        <strain evidence="11">PAL-8-15-08-1</strain>
    </source>
</reference>
<evidence type="ECO:0000256" key="3">
    <source>
        <dbReference type="ARBA" id="ARBA00022679"/>
    </source>
</evidence>
<dbReference type="AlphaFoldDB" id="A0A1D8TST2"/>
<dbReference type="GO" id="GO:0004475">
    <property type="term" value="F:mannose-1-phosphate guanylyltransferase (GTP) activity"/>
    <property type="evidence" value="ECO:0007669"/>
    <property type="project" value="UniProtKB-EC"/>
</dbReference>
<evidence type="ECO:0000259" key="9">
    <source>
        <dbReference type="Pfam" id="PF22640"/>
    </source>
</evidence>
<dbReference type="CDD" id="cd02509">
    <property type="entry name" value="GDP-M1P_Guanylyltransferase"/>
    <property type="match status" value="1"/>
</dbReference>